<name>A0AAN6ZHF5_9PEZI</name>
<evidence type="ECO:0000256" key="3">
    <source>
        <dbReference type="SAM" id="Phobius"/>
    </source>
</evidence>
<comment type="similarity">
    <text evidence="1">Belongs to the short-chain dehydrogenases/reductases (SDR) family.</text>
</comment>
<evidence type="ECO:0000313" key="5">
    <source>
        <dbReference type="Proteomes" id="UP001302676"/>
    </source>
</evidence>
<dbReference type="InterPro" id="IPR051019">
    <property type="entry name" value="VLCFA-Steroid_DH"/>
</dbReference>
<dbReference type="PRINTS" id="PR00081">
    <property type="entry name" value="GDHRDH"/>
</dbReference>
<keyword evidence="2" id="KW-0560">Oxidoreductase</keyword>
<dbReference type="Proteomes" id="UP001302676">
    <property type="component" value="Unassembled WGS sequence"/>
</dbReference>
<dbReference type="EMBL" id="MU853671">
    <property type="protein sequence ID" value="KAK4139310.1"/>
    <property type="molecule type" value="Genomic_DNA"/>
</dbReference>
<comment type="caution">
    <text evidence="4">The sequence shown here is derived from an EMBL/GenBank/DDBJ whole genome shotgun (WGS) entry which is preliminary data.</text>
</comment>
<dbReference type="SUPFAM" id="SSF51735">
    <property type="entry name" value="NAD(P)-binding Rossmann-fold domains"/>
    <property type="match status" value="1"/>
</dbReference>
<keyword evidence="3" id="KW-1133">Transmembrane helix</keyword>
<dbReference type="InterPro" id="IPR036291">
    <property type="entry name" value="NAD(P)-bd_dom_sf"/>
</dbReference>
<dbReference type="Pfam" id="PF00106">
    <property type="entry name" value="adh_short"/>
    <property type="match status" value="1"/>
</dbReference>
<reference evidence="4" key="2">
    <citation type="submission" date="2023-05" db="EMBL/GenBank/DDBJ databases">
        <authorList>
            <consortium name="Lawrence Berkeley National Laboratory"/>
            <person name="Steindorff A."/>
            <person name="Hensen N."/>
            <person name="Bonometti L."/>
            <person name="Westerberg I."/>
            <person name="Brannstrom I.O."/>
            <person name="Guillou S."/>
            <person name="Cros-Aarteil S."/>
            <person name="Calhoun S."/>
            <person name="Haridas S."/>
            <person name="Kuo A."/>
            <person name="Mondo S."/>
            <person name="Pangilinan J."/>
            <person name="Riley R."/>
            <person name="Labutti K."/>
            <person name="Andreopoulos B."/>
            <person name="Lipzen A."/>
            <person name="Chen C."/>
            <person name="Yanf M."/>
            <person name="Daum C."/>
            <person name="Ng V."/>
            <person name="Clum A."/>
            <person name="Ohm R."/>
            <person name="Martin F."/>
            <person name="Silar P."/>
            <person name="Natvig D."/>
            <person name="Lalanne C."/>
            <person name="Gautier V."/>
            <person name="Ament-Velasquez S.L."/>
            <person name="Kruys A."/>
            <person name="Hutchinson M.I."/>
            <person name="Powell A.J."/>
            <person name="Barry K."/>
            <person name="Miller A.N."/>
            <person name="Grigoriev I.V."/>
            <person name="Debuchy R."/>
            <person name="Gladieux P."/>
            <person name="Thoren M.H."/>
            <person name="Johannesson H."/>
        </authorList>
    </citation>
    <scope>NUCLEOTIDE SEQUENCE</scope>
    <source>
        <strain evidence="4">CBS 141.50</strain>
    </source>
</reference>
<dbReference type="GO" id="GO:0016491">
    <property type="term" value="F:oxidoreductase activity"/>
    <property type="evidence" value="ECO:0007669"/>
    <property type="project" value="UniProtKB-KW"/>
</dbReference>
<reference evidence="4" key="1">
    <citation type="journal article" date="2023" name="Mol. Phylogenet. Evol.">
        <title>Genome-scale phylogeny and comparative genomics of the fungal order Sordariales.</title>
        <authorList>
            <person name="Hensen N."/>
            <person name="Bonometti L."/>
            <person name="Westerberg I."/>
            <person name="Brannstrom I.O."/>
            <person name="Guillou S."/>
            <person name="Cros-Aarteil S."/>
            <person name="Calhoun S."/>
            <person name="Haridas S."/>
            <person name="Kuo A."/>
            <person name="Mondo S."/>
            <person name="Pangilinan J."/>
            <person name="Riley R."/>
            <person name="LaButti K."/>
            <person name="Andreopoulos B."/>
            <person name="Lipzen A."/>
            <person name="Chen C."/>
            <person name="Yan M."/>
            <person name="Daum C."/>
            <person name="Ng V."/>
            <person name="Clum A."/>
            <person name="Steindorff A."/>
            <person name="Ohm R.A."/>
            <person name="Martin F."/>
            <person name="Silar P."/>
            <person name="Natvig D.O."/>
            <person name="Lalanne C."/>
            <person name="Gautier V."/>
            <person name="Ament-Velasquez S.L."/>
            <person name="Kruys A."/>
            <person name="Hutchinson M.I."/>
            <person name="Powell A.J."/>
            <person name="Barry K."/>
            <person name="Miller A.N."/>
            <person name="Grigoriev I.V."/>
            <person name="Debuchy R."/>
            <person name="Gladieux P."/>
            <person name="Hiltunen Thoren M."/>
            <person name="Johannesson H."/>
        </authorList>
    </citation>
    <scope>NUCLEOTIDE SEQUENCE</scope>
    <source>
        <strain evidence="4">CBS 141.50</strain>
    </source>
</reference>
<dbReference type="GO" id="GO:0005783">
    <property type="term" value="C:endoplasmic reticulum"/>
    <property type="evidence" value="ECO:0007669"/>
    <property type="project" value="TreeGrafter"/>
</dbReference>
<protein>
    <submittedName>
        <fullName evidence="4">NAD(P)-binding protein</fullName>
    </submittedName>
</protein>
<evidence type="ECO:0000256" key="1">
    <source>
        <dbReference type="ARBA" id="ARBA00006484"/>
    </source>
</evidence>
<dbReference type="GeneID" id="87821690"/>
<feature type="transmembrane region" description="Helical" evidence="3">
    <location>
        <begin position="6"/>
        <end position="34"/>
    </location>
</feature>
<dbReference type="AlphaFoldDB" id="A0AAN6ZHF5"/>
<dbReference type="Gene3D" id="3.40.50.720">
    <property type="entry name" value="NAD(P)-binding Rossmann-like Domain"/>
    <property type="match status" value="1"/>
</dbReference>
<sequence>MGAIGIVYALAGIGAGVVLLFAYSTVQFLTFHFVTPWEPLKKYKRIAGETNTAFALITGASAGIGLGIAKELARQGFGVVMLGHLADELSEAAAEVRKLLPPTGSAAGENRVRTLVMDARTATPADLEAAVASLSDVPLTILVNNVGGNPVAVPPFRPLATYSCDDVDGVINQNARFMARLTALLLPVLEGRRHGQQDQPSDKSHRSLIISLSSAAHIGLPWLVMYSATKAFNRALGFSLARELPTVQSPSAVPIDSIVVTPGEVLSQGNSRGVPASAPTAAEFGRAIVHKADGAVARGWMEMRAHWWHDVEDVLVRMAPEGPRRQGIVQQVGAKRVAWNRVYEEEAKRE</sequence>
<keyword evidence="3" id="KW-0812">Transmembrane</keyword>
<dbReference type="PANTHER" id="PTHR43899:SF13">
    <property type="entry name" value="RH59310P"/>
    <property type="match status" value="1"/>
</dbReference>
<evidence type="ECO:0000313" key="4">
    <source>
        <dbReference type="EMBL" id="KAK4139310.1"/>
    </source>
</evidence>
<keyword evidence="5" id="KW-1185">Reference proteome</keyword>
<evidence type="ECO:0000256" key="2">
    <source>
        <dbReference type="ARBA" id="ARBA00023002"/>
    </source>
</evidence>
<dbReference type="RefSeq" id="XP_062632681.1">
    <property type="nucleotide sequence ID" value="XM_062785077.1"/>
</dbReference>
<dbReference type="InterPro" id="IPR002347">
    <property type="entry name" value="SDR_fam"/>
</dbReference>
<gene>
    <name evidence="4" type="ORF">C8A04DRAFT_40830</name>
</gene>
<organism evidence="4 5">
    <name type="scientific">Dichotomopilus funicola</name>
    <dbReference type="NCBI Taxonomy" id="1934379"/>
    <lineage>
        <taxon>Eukaryota</taxon>
        <taxon>Fungi</taxon>
        <taxon>Dikarya</taxon>
        <taxon>Ascomycota</taxon>
        <taxon>Pezizomycotina</taxon>
        <taxon>Sordariomycetes</taxon>
        <taxon>Sordariomycetidae</taxon>
        <taxon>Sordariales</taxon>
        <taxon>Chaetomiaceae</taxon>
        <taxon>Dichotomopilus</taxon>
    </lineage>
</organism>
<keyword evidence="3" id="KW-0472">Membrane</keyword>
<proteinExistence type="inferred from homology"/>
<dbReference type="PANTHER" id="PTHR43899">
    <property type="entry name" value="RH59310P"/>
    <property type="match status" value="1"/>
</dbReference>
<accession>A0AAN6ZHF5</accession>